<evidence type="ECO:0000313" key="7">
    <source>
        <dbReference type="Proteomes" id="UP000249688"/>
    </source>
</evidence>
<dbReference type="PANTHER" id="PTHR39210:SF1">
    <property type="entry name" value="HEPARIN-SULFATE LYASE"/>
    <property type="match status" value="1"/>
</dbReference>
<dbReference type="GO" id="GO:0016829">
    <property type="term" value="F:lyase activity"/>
    <property type="evidence" value="ECO:0007669"/>
    <property type="project" value="UniProtKB-KW"/>
</dbReference>
<proteinExistence type="predicted"/>
<dbReference type="InterPro" id="IPR008929">
    <property type="entry name" value="Chondroitin_lyas"/>
</dbReference>
<keyword evidence="3" id="KW-0574">Periplasm</keyword>
<dbReference type="Pfam" id="PF07940">
    <property type="entry name" value="Hepar_II_III_C"/>
    <property type="match status" value="1"/>
</dbReference>
<evidence type="ECO:0000256" key="1">
    <source>
        <dbReference type="ARBA" id="ARBA00004418"/>
    </source>
</evidence>
<accession>A0A2W7J4U8</accession>
<gene>
    <name evidence="6" type="ORF">C8P66_109143</name>
</gene>
<dbReference type="PANTHER" id="PTHR39210">
    <property type="entry name" value="HEPARIN-SULFATE LYASE"/>
    <property type="match status" value="1"/>
</dbReference>
<evidence type="ECO:0000256" key="2">
    <source>
        <dbReference type="ARBA" id="ARBA00022729"/>
    </source>
</evidence>
<dbReference type="SUPFAM" id="SSF48230">
    <property type="entry name" value="Chondroitin AC/alginate lyase"/>
    <property type="match status" value="1"/>
</dbReference>
<evidence type="ECO:0000256" key="3">
    <source>
        <dbReference type="ARBA" id="ARBA00022764"/>
    </source>
</evidence>
<dbReference type="Gene3D" id="2.70.98.70">
    <property type="match status" value="1"/>
</dbReference>
<comment type="subcellular location">
    <subcellularLocation>
        <location evidence="1">Periplasm</location>
    </subcellularLocation>
</comment>
<protein>
    <submittedName>
        <fullName evidence="6">Heparinase II/III-like protein</fullName>
    </submittedName>
</protein>
<evidence type="ECO:0000256" key="4">
    <source>
        <dbReference type="ARBA" id="ARBA00023239"/>
    </source>
</evidence>
<dbReference type="Gene3D" id="1.50.10.100">
    <property type="entry name" value="Chondroitin AC/alginate lyase"/>
    <property type="match status" value="1"/>
</dbReference>
<feature type="domain" description="Heparinase II/III-like C-terminal" evidence="5">
    <location>
        <begin position="340"/>
        <end position="528"/>
    </location>
</feature>
<organism evidence="6 7">
    <name type="scientific">Humitalea rosea</name>
    <dbReference type="NCBI Taxonomy" id="990373"/>
    <lineage>
        <taxon>Bacteria</taxon>
        <taxon>Pseudomonadati</taxon>
        <taxon>Pseudomonadota</taxon>
        <taxon>Alphaproteobacteria</taxon>
        <taxon>Acetobacterales</taxon>
        <taxon>Roseomonadaceae</taxon>
        <taxon>Humitalea</taxon>
    </lineage>
</organism>
<reference evidence="6 7" key="1">
    <citation type="submission" date="2018-06" db="EMBL/GenBank/DDBJ databases">
        <title>Genomic Encyclopedia of Archaeal and Bacterial Type Strains, Phase II (KMG-II): from individual species to whole genera.</title>
        <authorList>
            <person name="Goeker M."/>
        </authorList>
    </citation>
    <scope>NUCLEOTIDE SEQUENCE [LARGE SCALE GENOMIC DNA]</scope>
    <source>
        <strain evidence="6 7">DSM 24525</strain>
    </source>
</reference>
<sequence length="552" mass="58921">MIGGYVLQTGRMLPPGELSAGVAPPIMAHPSGATRGRPRSWLLADAAWRLGPRAVVLYAWHRATAGSLRDEAPAERPFFIQAAPAAPRDWHGPFDAGAPAMGMDLFAPGDVRPVWEASRLGALQHLAAEEAEALLAGWVAANPPFRGPNWACGQEAALRVLHIALALQGPPGPGLRRLIGQHARRIEATPAYALAQDNNHPVSEAAGLFACDLLLGRRPRGGGRLARLLARLVSVDGTFAPVSPQYQRLLLDVLWAVETLRRRHGAVPFPAPFAARAAAATRWLARLTCPATGALPRIGHCDGSAFADRAGAGPEDARASVSRAWEMFVGGPMPDPGAWSAAGLRGWASQGARAVLRSGPIRFRPAHADLLHLDLWDGPHALLRDGGTGAYNPAPADRWWLGYFPGTSAHNTIAFDGRDQMPRAGRFLFAAWPRTETLPDGAAIIDHTGCRHERRIAVAGRDWRVEDRLAGPFQEAVLRWRLGGKWEAMADGAAGPHGRLRLTADTPCTIAIEAGHESPAYGIVRPALVLTLRARVPVARIVTEIALPGAAG</sequence>
<evidence type="ECO:0000313" key="6">
    <source>
        <dbReference type="EMBL" id="PZW46646.1"/>
    </source>
</evidence>
<name>A0A2W7J4U8_9PROT</name>
<dbReference type="GO" id="GO:0042597">
    <property type="term" value="C:periplasmic space"/>
    <property type="evidence" value="ECO:0007669"/>
    <property type="project" value="UniProtKB-SubCell"/>
</dbReference>
<keyword evidence="4" id="KW-0456">Lyase</keyword>
<keyword evidence="7" id="KW-1185">Reference proteome</keyword>
<keyword evidence="2" id="KW-0732">Signal</keyword>
<evidence type="ECO:0000259" key="5">
    <source>
        <dbReference type="Pfam" id="PF07940"/>
    </source>
</evidence>
<dbReference type="EMBL" id="QKYU01000009">
    <property type="protein sequence ID" value="PZW46646.1"/>
    <property type="molecule type" value="Genomic_DNA"/>
</dbReference>
<dbReference type="AlphaFoldDB" id="A0A2W7J4U8"/>
<dbReference type="Proteomes" id="UP000249688">
    <property type="component" value="Unassembled WGS sequence"/>
</dbReference>
<comment type="caution">
    <text evidence="6">The sequence shown here is derived from an EMBL/GenBank/DDBJ whole genome shotgun (WGS) entry which is preliminary data.</text>
</comment>
<dbReference type="InterPro" id="IPR012480">
    <property type="entry name" value="Hepar_II_III_C"/>
</dbReference>